<reference evidence="4 5" key="1">
    <citation type="submission" date="2014-04" db="EMBL/GenBank/DDBJ databases">
        <title>Evolutionary Origins and Diversification of the Mycorrhizal Mutualists.</title>
        <authorList>
            <consortium name="DOE Joint Genome Institute"/>
            <consortium name="Mycorrhizal Genomics Consortium"/>
            <person name="Kohler A."/>
            <person name="Kuo A."/>
            <person name="Nagy L.G."/>
            <person name="Floudas D."/>
            <person name="Copeland A."/>
            <person name="Barry K.W."/>
            <person name="Cichocki N."/>
            <person name="Veneault-Fourrey C."/>
            <person name="LaButti K."/>
            <person name="Lindquist E.A."/>
            <person name="Lipzen A."/>
            <person name="Lundell T."/>
            <person name="Morin E."/>
            <person name="Murat C."/>
            <person name="Riley R."/>
            <person name="Ohm R."/>
            <person name="Sun H."/>
            <person name="Tunlid A."/>
            <person name="Henrissat B."/>
            <person name="Grigoriev I.V."/>
            <person name="Hibbett D.S."/>
            <person name="Martin F."/>
        </authorList>
    </citation>
    <scope>NUCLEOTIDE SEQUENCE [LARGE SCALE GENOMIC DNA]</scope>
    <source>
        <strain evidence="4 5">MD-312</strain>
    </source>
</reference>
<dbReference type="HOGENOM" id="CLU_005027_3_2_1"/>
<dbReference type="InterPro" id="IPR006598">
    <property type="entry name" value="CAP10"/>
</dbReference>
<accession>A0A0C9VH22</accession>
<keyword evidence="2 4" id="KW-0808">Transferase</keyword>
<name>A0A0C9VH22_9AGAM</name>
<evidence type="ECO:0000313" key="4">
    <source>
        <dbReference type="EMBL" id="KIJ64914.1"/>
    </source>
</evidence>
<proteinExistence type="inferred from homology"/>
<dbReference type="Proteomes" id="UP000053820">
    <property type="component" value="Unassembled WGS sequence"/>
</dbReference>
<organism evidence="4 5">
    <name type="scientific">Hydnomerulius pinastri MD-312</name>
    <dbReference type="NCBI Taxonomy" id="994086"/>
    <lineage>
        <taxon>Eukaryota</taxon>
        <taxon>Fungi</taxon>
        <taxon>Dikarya</taxon>
        <taxon>Basidiomycota</taxon>
        <taxon>Agaricomycotina</taxon>
        <taxon>Agaricomycetes</taxon>
        <taxon>Agaricomycetidae</taxon>
        <taxon>Boletales</taxon>
        <taxon>Boletales incertae sedis</taxon>
        <taxon>Leucogyrophana</taxon>
    </lineage>
</organism>
<dbReference type="GO" id="GO:0016740">
    <property type="term" value="F:transferase activity"/>
    <property type="evidence" value="ECO:0007669"/>
    <property type="project" value="UniProtKB-KW"/>
</dbReference>
<dbReference type="InterPro" id="IPR051091">
    <property type="entry name" value="O-Glucosyltr/Glycosyltrsf_90"/>
</dbReference>
<evidence type="ECO:0000256" key="2">
    <source>
        <dbReference type="ARBA" id="ARBA00022679"/>
    </source>
</evidence>
<dbReference type="PANTHER" id="PTHR12203:SF35">
    <property type="entry name" value="PROTEIN O-GLUCOSYLTRANSFERASE 1"/>
    <property type="match status" value="1"/>
</dbReference>
<protein>
    <submittedName>
        <fullName evidence="4">Glycosyltransferase family 90 protein</fullName>
    </submittedName>
</protein>
<keyword evidence="5" id="KW-1185">Reference proteome</keyword>
<dbReference type="SMART" id="SM00672">
    <property type="entry name" value="CAP10"/>
    <property type="match status" value="1"/>
</dbReference>
<dbReference type="EMBL" id="KN839845">
    <property type="protein sequence ID" value="KIJ64914.1"/>
    <property type="molecule type" value="Genomic_DNA"/>
</dbReference>
<dbReference type="PANTHER" id="PTHR12203">
    <property type="entry name" value="KDEL LYS-ASP-GLU-LEU CONTAINING - RELATED"/>
    <property type="match status" value="1"/>
</dbReference>
<gene>
    <name evidence="4" type="ORF">HYDPIDRAFT_175362</name>
</gene>
<evidence type="ECO:0000313" key="5">
    <source>
        <dbReference type="Proteomes" id="UP000053820"/>
    </source>
</evidence>
<evidence type="ECO:0000256" key="1">
    <source>
        <dbReference type="ARBA" id="ARBA00010118"/>
    </source>
</evidence>
<evidence type="ECO:0000259" key="3">
    <source>
        <dbReference type="SMART" id="SM00672"/>
    </source>
</evidence>
<dbReference type="Pfam" id="PF05686">
    <property type="entry name" value="Glyco_transf_90"/>
    <property type="match status" value="1"/>
</dbReference>
<dbReference type="AlphaFoldDB" id="A0A0C9VH22"/>
<feature type="domain" description="Glycosyl transferase CAP10" evidence="3">
    <location>
        <begin position="221"/>
        <end position="522"/>
    </location>
</feature>
<sequence length="558" mass="63860">MAEAEDKFRKLLEKQSKTLPEAVAEYKRRYGRDPPRGFDDWWQFAKENNVKLVDEFDGITEDLEPFWTLSGVEMRRRAYQVGQLPSIDLVRIQDGEVIDVQIEKAYKDTERGHRSLGFRRLLEKYQHKLPNMDFPINAKAEGRVLVPWEHTKYPNLTLQDSSGGVTSMVGDFTPDWRGRGTVWDAYRRTCPPDTAARQLYSSYRNPNADRPKALLGPANPPSDTFSFSETVDDNLDFCQNPWAHYAQGHFFSDWRTIPVLYPVFSPAKARGFADIMIPSHYYHGQNKRYTYGWDAVNLEPKEIDDMEIPWDDKSEVIFWRGATTGGGNTPPGFSPSYQRHRFLRMAHESSSANYTIVHASPSNPGTFVSTTVPAKDLNNDIMDVAFVSAVGSYPGGDEALRQVHRFADAVPLGKHWSYKYLVDLDGMSYSGRFMAFMASDSATIKSTVYKEYFSDWLQPWLHYIPLSTSYSEIYNIHAYFSGPSKSTLEIANTTSPITDGGKARKREGDEQLRKIAHAGKQWKKTIGRTVDMEAYVYRLCLEYARLWADDRDAMSFVL</sequence>
<comment type="similarity">
    <text evidence="1">Belongs to the glycosyltransferase 90 family.</text>
</comment>
<dbReference type="OrthoDB" id="202415at2759"/>